<dbReference type="RefSeq" id="WP_145844237.1">
    <property type="nucleotide sequence ID" value="NZ_CP042239.1"/>
</dbReference>
<dbReference type="KEGG" id="ssua:FPZ54_00710"/>
<dbReference type="NCBIfam" id="TIGR04353">
    <property type="entry name" value="PqqD_rel_X"/>
    <property type="match status" value="1"/>
</dbReference>
<gene>
    <name evidence="1" type="ORF">FPZ54_00710</name>
</gene>
<accession>A0A518RB49</accession>
<organism evidence="1 2">
    <name type="scientific">Sphingomonas suaedae</name>
    <dbReference type="NCBI Taxonomy" id="2599297"/>
    <lineage>
        <taxon>Bacteria</taxon>
        <taxon>Pseudomonadati</taxon>
        <taxon>Pseudomonadota</taxon>
        <taxon>Alphaproteobacteria</taxon>
        <taxon>Sphingomonadales</taxon>
        <taxon>Sphingomonadaceae</taxon>
        <taxon>Sphingomonas</taxon>
    </lineage>
</organism>
<name>A0A518RB49_9SPHN</name>
<dbReference type="InterPro" id="IPR027599">
    <property type="entry name" value="PqqD-rel_X"/>
</dbReference>
<dbReference type="EMBL" id="CP042239">
    <property type="protein sequence ID" value="QDX24693.1"/>
    <property type="molecule type" value="Genomic_DNA"/>
</dbReference>
<keyword evidence="2" id="KW-1185">Reference proteome</keyword>
<evidence type="ECO:0000313" key="1">
    <source>
        <dbReference type="EMBL" id="QDX24693.1"/>
    </source>
</evidence>
<proteinExistence type="predicted"/>
<dbReference type="AlphaFoldDB" id="A0A518RB49"/>
<sequence length="93" mass="9920">MGTAITRYRAASVATLRIEPLDALTLIYHRASGITHLVDSPVPELLAVLQAAPLTLDATLAALTQAHDLIDPDRNALAARLDELVDAGLVERL</sequence>
<evidence type="ECO:0000313" key="2">
    <source>
        <dbReference type="Proteomes" id="UP000318055"/>
    </source>
</evidence>
<dbReference type="Proteomes" id="UP000318055">
    <property type="component" value="Chromosome"/>
</dbReference>
<reference evidence="1 2" key="1">
    <citation type="submission" date="2019-07" db="EMBL/GenBank/DDBJ databases">
        <title>Sphingomonas alkalisoli sp. nov., isolated from rhizosphere soil of Suaedae salsa.</title>
        <authorList>
            <person name="Zhang H."/>
            <person name="Xu L."/>
            <person name="Zhang J.-X."/>
            <person name="Sun J.-Q."/>
        </authorList>
    </citation>
    <scope>NUCLEOTIDE SEQUENCE [LARGE SCALE GENOMIC DNA]</scope>
    <source>
        <strain evidence="1 2">XS-10</strain>
    </source>
</reference>
<dbReference type="OrthoDB" id="7475313at2"/>
<protein>
    <submittedName>
        <fullName evidence="1">HPr-rel-A system PqqD family peptide chaperone</fullName>
    </submittedName>
</protein>